<feature type="active site" description="Nucleophile" evidence="5">
    <location>
        <position position="515"/>
    </location>
</feature>
<proteinExistence type="inferred from homology"/>
<comment type="similarity">
    <text evidence="5">Belongs to the class I-like SAM-binding methyltransferase superfamily. RsmB/NOP family.</text>
</comment>
<dbReference type="Proteomes" id="UP000539075">
    <property type="component" value="Unassembled WGS sequence"/>
</dbReference>
<evidence type="ECO:0000256" key="2">
    <source>
        <dbReference type="ARBA" id="ARBA00022679"/>
    </source>
</evidence>
<evidence type="ECO:0000256" key="4">
    <source>
        <dbReference type="ARBA" id="ARBA00022884"/>
    </source>
</evidence>
<evidence type="ECO:0000256" key="1">
    <source>
        <dbReference type="ARBA" id="ARBA00022603"/>
    </source>
</evidence>
<comment type="caution">
    <text evidence="5">Lacks conserved residue(s) required for the propagation of feature annotation.</text>
</comment>
<dbReference type="Pfam" id="PF01029">
    <property type="entry name" value="NusB"/>
    <property type="match status" value="1"/>
</dbReference>
<accession>A0A7W8FEP9</accession>
<dbReference type="PANTHER" id="PTHR22807:SF53">
    <property type="entry name" value="RIBOSOMAL RNA SMALL SUBUNIT METHYLTRANSFERASE B-RELATED"/>
    <property type="match status" value="1"/>
</dbReference>
<feature type="binding site" evidence="5">
    <location>
        <position position="447"/>
    </location>
    <ligand>
        <name>S-adenosyl-L-methionine</name>
        <dbReference type="ChEBI" id="CHEBI:59789"/>
    </ligand>
</feature>
<dbReference type="EMBL" id="JACHGO010000006">
    <property type="protein sequence ID" value="MBB5144019.1"/>
    <property type="molecule type" value="Genomic_DNA"/>
</dbReference>
<gene>
    <name evidence="7" type="ORF">HNQ38_002127</name>
</gene>
<dbReference type="InterPro" id="IPR049560">
    <property type="entry name" value="MeTrfase_RsmB-F_NOP2_cat"/>
</dbReference>
<dbReference type="Pfam" id="PF01189">
    <property type="entry name" value="Methyltr_RsmB-F"/>
    <property type="match status" value="1"/>
</dbReference>
<evidence type="ECO:0000256" key="3">
    <source>
        <dbReference type="ARBA" id="ARBA00022691"/>
    </source>
</evidence>
<comment type="caution">
    <text evidence="7">The sequence shown here is derived from an EMBL/GenBank/DDBJ whole genome shotgun (WGS) entry which is preliminary data.</text>
</comment>
<name>A0A7W8FEP9_9BACT</name>
<evidence type="ECO:0000313" key="7">
    <source>
        <dbReference type="EMBL" id="MBB5144019.1"/>
    </source>
</evidence>
<dbReference type="InterPro" id="IPR035926">
    <property type="entry name" value="NusB-like_sf"/>
</dbReference>
<dbReference type="AlphaFoldDB" id="A0A7W8FEP9"/>
<organism evidence="7 8">
    <name type="scientific">Desulfovibrio intestinalis</name>
    <dbReference type="NCBI Taxonomy" id="58621"/>
    <lineage>
        <taxon>Bacteria</taxon>
        <taxon>Pseudomonadati</taxon>
        <taxon>Thermodesulfobacteriota</taxon>
        <taxon>Desulfovibrionia</taxon>
        <taxon>Desulfovibrionales</taxon>
        <taxon>Desulfovibrionaceae</taxon>
        <taxon>Desulfovibrio</taxon>
    </lineage>
</organism>
<evidence type="ECO:0000259" key="6">
    <source>
        <dbReference type="PROSITE" id="PS51686"/>
    </source>
</evidence>
<dbReference type="InterPro" id="IPR006027">
    <property type="entry name" value="NusB_RsmB_TIM44"/>
</dbReference>
<keyword evidence="8" id="KW-1185">Reference proteome</keyword>
<dbReference type="GO" id="GO:0006355">
    <property type="term" value="P:regulation of DNA-templated transcription"/>
    <property type="evidence" value="ECO:0007669"/>
    <property type="project" value="InterPro"/>
</dbReference>
<keyword evidence="3 5" id="KW-0949">S-adenosyl-L-methionine</keyword>
<dbReference type="Gene3D" id="3.40.50.150">
    <property type="entry name" value="Vaccinia Virus protein VP39"/>
    <property type="match status" value="1"/>
</dbReference>
<keyword evidence="4 5" id="KW-0694">RNA-binding</keyword>
<dbReference type="PROSITE" id="PS51686">
    <property type="entry name" value="SAM_MT_RSMB_NOP"/>
    <property type="match status" value="1"/>
</dbReference>
<dbReference type="EC" id="2.1.1.176" evidence="7"/>
<dbReference type="Gene3D" id="1.10.940.10">
    <property type="entry name" value="NusB-like"/>
    <property type="match status" value="1"/>
</dbReference>
<dbReference type="PRINTS" id="PR02008">
    <property type="entry name" value="RCMTFAMILY"/>
</dbReference>
<keyword evidence="1 5" id="KW-0489">Methyltransferase</keyword>
<dbReference type="SUPFAM" id="SSF48013">
    <property type="entry name" value="NusB-like"/>
    <property type="match status" value="1"/>
</dbReference>
<protein>
    <submittedName>
        <fullName evidence="7">16S rRNA (Cytosine967-C5)-methyltransferase</fullName>
        <ecNumber evidence="7">2.1.1.176</ecNumber>
    </submittedName>
</protein>
<dbReference type="GO" id="GO:0008173">
    <property type="term" value="F:RNA methyltransferase activity"/>
    <property type="evidence" value="ECO:0007669"/>
    <property type="project" value="InterPro"/>
</dbReference>
<dbReference type="InterPro" id="IPR023267">
    <property type="entry name" value="RCMT"/>
</dbReference>
<feature type="binding site" evidence="5">
    <location>
        <position position="420"/>
    </location>
    <ligand>
        <name>S-adenosyl-L-methionine</name>
        <dbReference type="ChEBI" id="CHEBI:59789"/>
    </ligand>
</feature>
<keyword evidence="2 5" id="KW-0808">Transferase</keyword>
<dbReference type="PANTHER" id="PTHR22807">
    <property type="entry name" value="NOP2 YEAST -RELATED NOL1/NOP2/FMU SUN DOMAIN-CONTAINING"/>
    <property type="match status" value="1"/>
</dbReference>
<sequence>MSKAFKQRDFQLRGLPFNGRTAALRALLLTDQGQSAQQALASVLDARAESKRESSSKDTAGQAGLSAQDRALCTELVYGCLRTEIRLDYILSTVLRRPQDLPRPMRLILAIAVYGLMFQDKVPAHAVINEAVDQVRRLFGQGLSRVANGALRSLQRAEQQPLQQAFYAAKNKGSKTQLSDASSQSFSAQCFFYSVPLWIGNMWRKAYGEQAAVALLQRSFERPYSALRINAGHPRARELYDALARSADFFAAENAAVSASVKDLPAREAQGADCKPCAGEDARAGSGTAIGANSEGRQYSSGGAAEPADSYVVSGVATGAAPRVAPGAPLPDGNYAAPVKIGQWGLAFAAGQMPREALGFDLRHWLSQGALSWQSAGSQVALLELGLDAWREPVWDACAGYGGKSMALMEWGVPVGLCTDRSMGRLRGLPAQCATLKLPQPAICIADATQPPVRQWHGHILVDAPCSGLGVLARRPDIRRREPQHLAELEVLQRAMLCRLAAMLQPGRELAYITCTLNPAENEKAVEYLTEKNSKIKVVRQWQTSHTHPWLEGMYGALLRNEG</sequence>
<dbReference type="InterPro" id="IPR001678">
    <property type="entry name" value="MeTrfase_RsmB-F_NOP2_dom"/>
</dbReference>
<feature type="binding site" evidence="5">
    <location>
        <position position="463"/>
    </location>
    <ligand>
        <name>S-adenosyl-L-methionine</name>
        <dbReference type="ChEBI" id="CHEBI:59789"/>
    </ligand>
</feature>
<evidence type="ECO:0000313" key="8">
    <source>
        <dbReference type="Proteomes" id="UP000539075"/>
    </source>
</evidence>
<dbReference type="InterPro" id="IPR029063">
    <property type="entry name" value="SAM-dependent_MTases_sf"/>
</dbReference>
<feature type="domain" description="SAM-dependent MTase RsmB/NOP-type" evidence="6">
    <location>
        <begin position="299"/>
        <end position="563"/>
    </location>
</feature>
<dbReference type="GO" id="GO:0001510">
    <property type="term" value="P:RNA methylation"/>
    <property type="evidence" value="ECO:0007669"/>
    <property type="project" value="InterPro"/>
</dbReference>
<reference evidence="7 8" key="1">
    <citation type="submission" date="2020-08" db="EMBL/GenBank/DDBJ databases">
        <title>Genomic Encyclopedia of Type Strains, Phase IV (KMG-IV): sequencing the most valuable type-strain genomes for metagenomic binning, comparative biology and taxonomic classification.</title>
        <authorList>
            <person name="Goeker M."/>
        </authorList>
    </citation>
    <scope>NUCLEOTIDE SEQUENCE [LARGE SCALE GENOMIC DNA]</scope>
    <source>
        <strain evidence="7 8">DSM 11275</strain>
    </source>
</reference>
<dbReference type="GO" id="GO:0003723">
    <property type="term" value="F:RNA binding"/>
    <property type="evidence" value="ECO:0007669"/>
    <property type="project" value="UniProtKB-UniRule"/>
</dbReference>
<dbReference type="SUPFAM" id="SSF53335">
    <property type="entry name" value="S-adenosyl-L-methionine-dependent methyltransferases"/>
    <property type="match status" value="1"/>
</dbReference>
<evidence type="ECO:0000256" key="5">
    <source>
        <dbReference type="PROSITE-ProRule" id="PRU01023"/>
    </source>
</evidence>
<dbReference type="RefSeq" id="WP_183720210.1">
    <property type="nucleotide sequence ID" value="NZ_JACHGO010000006.1"/>
</dbReference>